<dbReference type="Proteomes" id="UP000244013">
    <property type="component" value="Unassembled WGS sequence"/>
</dbReference>
<name>A0A2T5U252_9SPHN</name>
<reference evidence="1 2" key="1">
    <citation type="submission" date="2018-04" db="EMBL/GenBank/DDBJ databases">
        <title>Genomic Encyclopedia of Type Strains, Phase III (KMG-III): the genomes of soil and plant-associated and newly described type strains.</title>
        <authorList>
            <person name="Whitman W."/>
        </authorList>
    </citation>
    <scope>NUCLEOTIDE SEQUENCE [LARGE SCALE GENOMIC DNA]</scope>
    <source>
        <strain evidence="1 2">MA-olki</strain>
    </source>
</reference>
<protein>
    <submittedName>
        <fullName evidence="1">Uncharacterized protein</fullName>
    </submittedName>
</protein>
<comment type="caution">
    <text evidence="1">The sequence shown here is derived from an EMBL/GenBank/DDBJ whole genome shotgun (WGS) entry which is preliminary data.</text>
</comment>
<proteinExistence type="predicted"/>
<sequence length="150" mass="16939">MNDERYAGRVRGIISKKSAALDYAESMIQHFEEERAAPGGGLNKSAYVASFDGKELPTPNGKTRWHITTVTNLMAIDQQLTEKRAAEIESFNYNERWFKGRSYKAVRVLTDQDWINLRQEYLGGLDALVERAKVIAARIRGDDPTSKTEG</sequence>
<organism evidence="1 2">
    <name type="scientific">Sphingomonas faeni</name>
    <dbReference type="NCBI Taxonomy" id="185950"/>
    <lineage>
        <taxon>Bacteria</taxon>
        <taxon>Pseudomonadati</taxon>
        <taxon>Pseudomonadota</taxon>
        <taxon>Alphaproteobacteria</taxon>
        <taxon>Sphingomonadales</taxon>
        <taxon>Sphingomonadaceae</taxon>
        <taxon>Sphingomonas</taxon>
    </lineage>
</organism>
<dbReference type="RefSeq" id="WP_146173340.1">
    <property type="nucleotide sequence ID" value="NZ_QAYE01000007.1"/>
</dbReference>
<dbReference type="EMBL" id="QAYE01000007">
    <property type="protein sequence ID" value="PTW45579.1"/>
    <property type="molecule type" value="Genomic_DNA"/>
</dbReference>
<evidence type="ECO:0000313" key="2">
    <source>
        <dbReference type="Proteomes" id="UP000244013"/>
    </source>
</evidence>
<dbReference type="GeneID" id="91006892"/>
<evidence type="ECO:0000313" key="1">
    <source>
        <dbReference type="EMBL" id="PTW45579.1"/>
    </source>
</evidence>
<gene>
    <name evidence="1" type="ORF">C8J25_107264</name>
</gene>
<accession>A0A2T5U252</accession>
<dbReference type="AlphaFoldDB" id="A0A2T5U252"/>
<dbReference type="OrthoDB" id="4321441at2"/>